<dbReference type="PANTHER" id="PTHR47642:SF5">
    <property type="entry name" value="ATP-DEPENDENT DNA HELICASE"/>
    <property type="match status" value="1"/>
</dbReference>
<gene>
    <name evidence="14" type="ORF">INT46_011241</name>
</gene>
<name>A0A8H7QBP3_9FUNG</name>
<keyword evidence="3 9" id="KW-0378">Hydrolase</keyword>
<dbReference type="EMBL" id="JAEPRC010001411">
    <property type="protein sequence ID" value="KAG2189588.1"/>
    <property type="molecule type" value="Genomic_DNA"/>
</dbReference>
<evidence type="ECO:0000259" key="12">
    <source>
        <dbReference type="Pfam" id="PF14214"/>
    </source>
</evidence>
<keyword evidence="10" id="KW-0175">Coiled coil</keyword>
<dbReference type="Pfam" id="PF14214">
    <property type="entry name" value="Helitron_like_N"/>
    <property type="match status" value="1"/>
</dbReference>
<sequence>RLGPPQLFMTFSCDDLSDDMKKATGLSDPWNDPVLFATHFKRKWNYFCSEFLVRRNHSTWGDEIKVTDYSYVLEIQDRGSPHMHMVIWCDTTVDDLLANEEIICSRMPAENSVIRKLVLKHQIHRCNIRYCMNNDPTAACRFNYPQPIVEQPYFDENDRAHYARGIEDVSVSPYCPFLLAMFETNMDIQVNKGQSALHYLAKYLAKVDDDVEFQIITDPTDGTLVNKNIMEHTKSRIVGAVEAVYDIFGYHKNHSSREVKFIPMNLPNDDNRAIRSDLKTVSADTKDIYKENIVDRYVQREKVLYEDVRGSSSRQLTRDEQEKQIYFNTINQEIESLTLPEFVSYYYQVYTNEFTICEQLRKPEYLDNKSMPLGIKSSSYLFKLKLTKQTFWRTRSVSVMADSEAYYYQQILTNVPVYGKTYDQYKAECVCPNGVSNDDVNYSWKDFYAYLVESNKINNDVPMLEQNATTDYKVSTLQGNATQQSIFNQIVHRISCNDNLHFVIGAGGTGKSFLLGKFSEYYENNNYHVVRLGPTGVSAYNIRGETIDRFMGMSNERKEINKLKLLNHIKVYKNTIFLIDEFSMISKISLEEMSTAFIKVTNRNMLFGGIPTILFGDPGQLLPINKKNGYIWESEIFRHCCTFTLWESVRQQNEKEFQIILEKIRLAKMESDVVSFLQSRIYLKRDIPDNAIRLYTSKNLVNQENEKCLQHIASELITKNSIDYPSGDIRAVNTLDHESKLVQYLQLKVGATVMITHNLDVLNGWANGTLSRIIEINEDQVKLKNLNNNNEKYITRVQDYVHETVYSRRQFPFTLAFACTIHKVQSLTLPAVALFFSNMPAHGELYVALSRVRHPEDIYIFGINKNDKDRRFSTMINWDAINIIKRK</sequence>
<evidence type="ECO:0000313" key="14">
    <source>
        <dbReference type="EMBL" id="KAG2189588.1"/>
    </source>
</evidence>
<evidence type="ECO:0000256" key="9">
    <source>
        <dbReference type="RuleBase" id="RU363044"/>
    </source>
</evidence>
<dbReference type="PANTHER" id="PTHR47642">
    <property type="entry name" value="ATP-DEPENDENT DNA HELICASE"/>
    <property type="match status" value="1"/>
</dbReference>
<evidence type="ECO:0000256" key="1">
    <source>
        <dbReference type="ARBA" id="ARBA00022741"/>
    </source>
</evidence>
<dbReference type="InterPro" id="IPR010285">
    <property type="entry name" value="DNA_helicase_pif1-like_DEAD"/>
</dbReference>
<protein>
    <recommendedName>
        <fullName evidence="9">ATP-dependent DNA helicase</fullName>
        <ecNumber evidence="9">5.6.2.3</ecNumber>
    </recommendedName>
</protein>
<keyword evidence="9" id="KW-0233">DNA recombination</keyword>
<evidence type="ECO:0000313" key="15">
    <source>
        <dbReference type="Proteomes" id="UP000650833"/>
    </source>
</evidence>
<keyword evidence="6" id="KW-0238">DNA-binding</keyword>
<dbReference type="InterPro" id="IPR025476">
    <property type="entry name" value="Helitron_helicase-like"/>
</dbReference>
<dbReference type="InterPro" id="IPR049163">
    <property type="entry name" value="Pif1-like_2B_dom"/>
</dbReference>
<feature type="domain" description="Helitron helicase-like" evidence="12">
    <location>
        <begin position="1"/>
        <end position="87"/>
    </location>
</feature>
<keyword evidence="7 9" id="KW-0234">DNA repair</keyword>
<evidence type="ECO:0000256" key="7">
    <source>
        <dbReference type="ARBA" id="ARBA00023204"/>
    </source>
</evidence>
<evidence type="ECO:0000256" key="5">
    <source>
        <dbReference type="ARBA" id="ARBA00022840"/>
    </source>
</evidence>
<accession>A0A8H7QBP3</accession>
<dbReference type="GO" id="GO:0006281">
    <property type="term" value="P:DNA repair"/>
    <property type="evidence" value="ECO:0007669"/>
    <property type="project" value="UniProtKB-KW"/>
</dbReference>
<comment type="cofactor">
    <cofactor evidence="9">
        <name>Mg(2+)</name>
        <dbReference type="ChEBI" id="CHEBI:18420"/>
    </cofactor>
</comment>
<feature type="coiled-coil region" evidence="10">
    <location>
        <begin position="776"/>
        <end position="803"/>
    </location>
</feature>
<dbReference type="AlphaFoldDB" id="A0A8H7QBP3"/>
<dbReference type="Pfam" id="PF21530">
    <property type="entry name" value="Pif1_2B_dom"/>
    <property type="match status" value="1"/>
</dbReference>
<keyword evidence="1 9" id="KW-0547">Nucleotide-binding</keyword>
<dbReference type="GO" id="GO:0005524">
    <property type="term" value="F:ATP binding"/>
    <property type="evidence" value="ECO:0007669"/>
    <property type="project" value="UniProtKB-KW"/>
</dbReference>
<evidence type="ECO:0000256" key="10">
    <source>
        <dbReference type="SAM" id="Coils"/>
    </source>
</evidence>
<keyword evidence="15" id="KW-1185">Reference proteome</keyword>
<dbReference type="Gene3D" id="3.40.50.300">
    <property type="entry name" value="P-loop containing nucleotide triphosphate hydrolases"/>
    <property type="match status" value="1"/>
</dbReference>
<evidence type="ECO:0000256" key="3">
    <source>
        <dbReference type="ARBA" id="ARBA00022801"/>
    </source>
</evidence>
<feature type="domain" description="DNA helicase Pif1-like 2B" evidence="13">
    <location>
        <begin position="733"/>
        <end position="775"/>
    </location>
</feature>
<dbReference type="GO" id="GO:0006310">
    <property type="term" value="P:DNA recombination"/>
    <property type="evidence" value="ECO:0007669"/>
    <property type="project" value="UniProtKB-KW"/>
</dbReference>
<evidence type="ECO:0000259" key="13">
    <source>
        <dbReference type="Pfam" id="PF21530"/>
    </source>
</evidence>
<dbReference type="SUPFAM" id="SSF52540">
    <property type="entry name" value="P-loop containing nucleoside triphosphate hydrolases"/>
    <property type="match status" value="2"/>
</dbReference>
<dbReference type="GO" id="GO:0043139">
    <property type="term" value="F:5'-3' DNA helicase activity"/>
    <property type="evidence" value="ECO:0007669"/>
    <property type="project" value="UniProtKB-EC"/>
</dbReference>
<dbReference type="Pfam" id="PF05970">
    <property type="entry name" value="PIF1"/>
    <property type="match status" value="1"/>
</dbReference>
<dbReference type="InterPro" id="IPR051055">
    <property type="entry name" value="PIF1_helicase"/>
</dbReference>
<evidence type="ECO:0000259" key="11">
    <source>
        <dbReference type="Pfam" id="PF05970"/>
    </source>
</evidence>
<evidence type="ECO:0000256" key="2">
    <source>
        <dbReference type="ARBA" id="ARBA00022763"/>
    </source>
</evidence>
<comment type="catalytic activity">
    <reaction evidence="9">
        <text>ATP + H2O = ADP + phosphate + H(+)</text>
        <dbReference type="Rhea" id="RHEA:13065"/>
        <dbReference type="ChEBI" id="CHEBI:15377"/>
        <dbReference type="ChEBI" id="CHEBI:15378"/>
        <dbReference type="ChEBI" id="CHEBI:30616"/>
        <dbReference type="ChEBI" id="CHEBI:43474"/>
        <dbReference type="ChEBI" id="CHEBI:456216"/>
        <dbReference type="EC" id="5.6.2.3"/>
    </reaction>
</comment>
<keyword evidence="4 9" id="KW-0347">Helicase</keyword>
<evidence type="ECO:0000256" key="6">
    <source>
        <dbReference type="ARBA" id="ARBA00023125"/>
    </source>
</evidence>
<proteinExistence type="inferred from homology"/>
<dbReference type="OrthoDB" id="2449559at2759"/>
<dbReference type="Proteomes" id="UP000650833">
    <property type="component" value="Unassembled WGS sequence"/>
</dbReference>
<feature type="domain" description="DNA helicase Pif1-like DEAD-box helicase" evidence="11">
    <location>
        <begin position="480"/>
        <end position="656"/>
    </location>
</feature>
<evidence type="ECO:0000256" key="8">
    <source>
        <dbReference type="ARBA" id="ARBA00023235"/>
    </source>
</evidence>
<feature type="non-terminal residue" evidence="14">
    <location>
        <position position="1"/>
    </location>
</feature>
<dbReference type="InterPro" id="IPR027417">
    <property type="entry name" value="P-loop_NTPase"/>
</dbReference>
<keyword evidence="2 9" id="KW-0227">DNA damage</keyword>
<organism evidence="14 15">
    <name type="scientific">Mucor plumbeus</name>
    <dbReference type="NCBI Taxonomy" id="97098"/>
    <lineage>
        <taxon>Eukaryota</taxon>
        <taxon>Fungi</taxon>
        <taxon>Fungi incertae sedis</taxon>
        <taxon>Mucoromycota</taxon>
        <taxon>Mucoromycotina</taxon>
        <taxon>Mucoromycetes</taxon>
        <taxon>Mucorales</taxon>
        <taxon>Mucorineae</taxon>
        <taxon>Mucoraceae</taxon>
        <taxon>Mucor</taxon>
    </lineage>
</organism>
<dbReference type="EC" id="5.6.2.3" evidence="9"/>
<keyword evidence="8" id="KW-0413">Isomerase</keyword>
<reference evidence="14" key="1">
    <citation type="submission" date="2020-12" db="EMBL/GenBank/DDBJ databases">
        <title>Metabolic potential, ecology and presence of endohyphal bacteria is reflected in genomic diversity of Mucoromycotina.</title>
        <authorList>
            <person name="Muszewska A."/>
            <person name="Okrasinska A."/>
            <person name="Steczkiewicz K."/>
            <person name="Drgas O."/>
            <person name="Orlowska M."/>
            <person name="Perlinska-Lenart U."/>
            <person name="Aleksandrzak-Piekarczyk T."/>
            <person name="Szatraj K."/>
            <person name="Zielenkiewicz U."/>
            <person name="Pilsyk S."/>
            <person name="Malc E."/>
            <person name="Mieczkowski P."/>
            <person name="Kruszewska J.S."/>
            <person name="Biernat P."/>
            <person name="Pawlowska J."/>
        </authorList>
    </citation>
    <scope>NUCLEOTIDE SEQUENCE</scope>
    <source>
        <strain evidence="14">CBS 226.32</strain>
    </source>
</reference>
<keyword evidence="5 9" id="KW-0067">ATP-binding</keyword>
<dbReference type="GO" id="GO:0000723">
    <property type="term" value="P:telomere maintenance"/>
    <property type="evidence" value="ECO:0007669"/>
    <property type="project" value="InterPro"/>
</dbReference>
<comment type="caution">
    <text evidence="14">The sequence shown here is derived from an EMBL/GenBank/DDBJ whole genome shotgun (WGS) entry which is preliminary data.</text>
</comment>
<comment type="similarity">
    <text evidence="9">Belongs to the helicase family.</text>
</comment>
<dbReference type="GO" id="GO:0016787">
    <property type="term" value="F:hydrolase activity"/>
    <property type="evidence" value="ECO:0007669"/>
    <property type="project" value="UniProtKB-KW"/>
</dbReference>
<evidence type="ECO:0000256" key="4">
    <source>
        <dbReference type="ARBA" id="ARBA00022806"/>
    </source>
</evidence>